<feature type="domain" description="G-protein coupled receptors family 1 profile" evidence="14">
    <location>
        <begin position="460"/>
        <end position="707"/>
    </location>
</feature>
<dbReference type="InterPro" id="IPR017452">
    <property type="entry name" value="GPCR_Rhodpsn_7TM"/>
</dbReference>
<dbReference type="Proteomes" id="UP001328107">
    <property type="component" value="Unassembled WGS sequence"/>
</dbReference>
<dbReference type="GO" id="GO:0008528">
    <property type="term" value="F:G protein-coupled peptide receptor activity"/>
    <property type="evidence" value="ECO:0007669"/>
    <property type="project" value="TreeGrafter"/>
</dbReference>
<keyword evidence="5" id="KW-0677">Repeat</keyword>
<dbReference type="Pfam" id="PF13306">
    <property type="entry name" value="LRR_5"/>
    <property type="match status" value="1"/>
</dbReference>
<protein>
    <recommendedName>
        <fullName evidence="14">G-protein coupled receptors family 1 profile domain-containing protein</fullName>
    </recommendedName>
</protein>
<name>A0AAN5IBH0_9BILA</name>
<dbReference type="GO" id="GO:0009755">
    <property type="term" value="P:hormone-mediated signaling pathway"/>
    <property type="evidence" value="ECO:0007669"/>
    <property type="project" value="TreeGrafter"/>
</dbReference>
<dbReference type="InterPro" id="IPR000276">
    <property type="entry name" value="GPCR_Rhodpsn"/>
</dbReference>
<evidence type="ECO:0000259" key="14">
    <source>
        <dbReference type="PROSITE" id="PS50262"/>
    </source>
</evidence>
<evidence type="ECO:0000256" key="13">
    <source>
        <dbReference type="SAM" id="SignalP"/>
    </source>
</evidence>
<keyword evidence="7" id="KW-0297">G-protein coupled receptor</keyword>
<feature type="chain" id="PRO_5042903750" description="G-protein coupled receptors family 1 profile domain-containing protein" evidence="13">
    <location>
        <begin position="32"/>
        <end position="966"/>
    </location>
</feature>
<feature type="transmembrane region" description="Helical" evidence="12">
    <location>
        <begin position="562"/>
        <end position="590"/>
    </location>
</feature>
<feature type="compositionally biased region" description="Polar residues" evidence="11">
    <location>
        <begin position="819"/>
        <end position="828"/>
    </location>
</feature>
<feature type="non-terminal residue" evidence="15">
    <location>
        <position position="1"/>
    </location>
</feature>
<accession>A0AAN5IBH0</accession>
<comment type="caution">
    <text evidence="15">The sequence shown here is derived from an EMBL/GenBank/DDBJ whole genome shotgun (WGS) entry which is preliminary data.</text>
</comment>
<evidence type="ECO:0000256" key="3">
    <source>
        <dbReference type="ARBA" id="ARBA00022614"/>
    </source>
</evidence>
<feature type="signal peptide" evidence="13">
    <location>
        <begin position="1"/>
        <end position="31"/>
    </location>
</feature>
<sequence>KIARPLNGMCGVLLRLVFLLLLHFDLRPCSSERNEAPFPLLAANPANRKACPLSNETERCKCITRVRKEIEAECCCVGESVLAIPQNMNPNLRSLMLFRTGISSIDIDAFQKYPFLQELEIISAPLTIFDYSSLANNTLLNKLIIKNCPSLTSIEGTVMLPHVKMRKIDLRFNALRILPAMEMSPNHTVDAEVDLSDNDIEVIPTGKLRNLRLRSFKIPNNALKRVEAEAFANCSIHALELHDNKDLTHISPDAFAHITVLNNVDLSDTSISSLPTVGMDGVKVLVLKAVETLKQLPSVLAFTSLKKAVFTYPHHCCLFKHVTKLDLVGNETREYRKRICKKRMEDEKKDRLKENQTKQITRRRRRSVNGTDNIWNQLMQGWQDWPEEPAEDSSELPPFGDDEIGAAGCAEVEELESIHEHFDDVKCTPEPDAMNPCESIVGYLWLRYAIWFFWISSVILNLIVWFILAMAYETRKRSHYIFMFNLSFANALSAVYLGLLALEDKDTQDEYFRFAVGWQTGVWCRTAGFLCVFSSSLSILSMFFIAFEIAYSTRQAIFGRHLSFRVCILCVVFSYVFSFVMASLPLVGVSDYTTTSTCLPLFVEDNIDRFYLIFGLSFLILAFVGMSVCYGSIFRILMDPNTPSRPEDHHIIMKMLALIITDMVCWMPSCILGLSAAVGYPLIDISTAKIFIICFFPLNTFTNPFLYVFLTKVIRSKVKKRAVPFLRSLVATPRHTLHSLSALYHMHGPDDRRRKSNDSAKLMSVNQHSPHPQYQDTTTTKSSWLNGEGGSGTTRGSAESSALLEQPEGWDRNRRRSTPRVSFQSTESGFGTDVECIHHRAEKPGRFSSILKKVSAIPEVSDLSEHSSDSHHEHVITMQRSPRLLHDKRLNGSSSCNHFDSGRSSLASIFARSEYSSAASDCSSTSSSSLLPPLSIDTSLEEETTPPSSRKIIVSESKIVIGLGKV</sequence>
<dbReference type="PROSITE" id="PS50262">
    <property type="entry name" value="G_PROTEIN_RECEP_F1_2"/>
    <property type="match status" value="1"/>
</dbReference>
<feature type="region of interest" description="Disordered" evidence="11">
    <location>
        <begin position="764"/>
        <end position="828"/>
    </location>
</feature>
<feature type="transmembrane region" description="Helical" evidence="12">
    <location>
        <begin position="480"/>
        <end position="502"/>
    </location>
</feature>
<keyword evidence="8 12" id="KW-0472">Membrane</keyword>
<keyword evidence="13" id="KW-0732">Signal</keyword>
<dbReference type="EMBL" id="BTRK01000006">
    <property type="protein sequence ID" value="GMR58574.1"/>
    <property type="molecule type" value="Genomic_DNA"/>
</dbReference>
<evidence type="ECO:0000256" key="6">
    <source>
        <dbReference type="ARBA" id="ARBA00022989"/>
    </source>
</evidence>
<feature type="transmembrane region" description="Helical" evidence="12">
    <location>
        <begin position="690"/>
        <end position="710"/>
    </location>
</feature>
<evidence type="ECO:0000256" key="10">
    <source>
        <dbReference type="ARBA" id="ARBA00023224"/>
    </source>
</evidence>
<organism evidence="15 16">
    <name type="scientific">Pristionchus mayeri</name>
    <dbReference type="NCBI Taxonomy" id="1317129"/>
    <lineage>
        <taxon>Eukaryota</taxon>
        <taxon>Metazoa</taxon>
        <taxon>Ecdysozoa</taxon>
        <taxon>Nematoda</taxon>
        <taxon>Chromadorea</taxon>
        <taxon>Rhabditida</taxon>
        <taxon>Rhabditina</taxon>
        <taxon>Diplogasteromorpha</taxon>
        <taxon>Diplogasteroidea</taxon>
        <taxon>Neodiplogasteridae</taxon>
        <taxon>Pristionchus</taxon>
    </lineage>
</organism>
<dbReference type="Pfam" id="PF00001">
    <property type="entry name" value="7tm_1"/>
    <property type="match status" value="1"/>
</dbReference>
<evidence type="ECO:0000256" key="12">
    <source>
        <dbReference type="SAM" id="Phobius"/>
    </source>
</evidence>
<feature type="transmembrane region" description="Helical" evidence="12">
    <location>
        <begin position="655"/>
        <end position="678"/>
    </location>
</feature>
<feature type="transmembrane region" description="Helical" evidence="12">
    <location>
        <begin position="610"/>
        <end position="634"/>
    </location>
</feature>
<comment type="subcellular location">
    <subcellularLocation>
        <location evidence="1">Cell membrane</location>
        <topology evidence="1">Multi-pass membrane protein</topology>
    </subcellularLocation>
</comment>
<evidence type="ECO:0000313" key="15">
    <source>
        <dbReference type="EMBL" id="GMR58574.1"/>
    </source>
</evidence>
<reference evidence="16" key="1">
    <citation type="submission" date="2022-10" db="EMBL/GenBank/DDBJ databases">
        <title>Genome assembly of Pristionchus species.</title>
        <authorList>
            <person name="Yoshida K."/>
            <person name="Sommer R.J."/>
        </authorList>
    </citation>
    <scope>NUCLEOTIDE SEQUENCE [LARGE SCALE GENOMIC DNA]</scope>
    <source>
        <strain evidence="16">RS5460</strain>
    </source>
</reference>
<dbReference type="InterPro" id="IPR026906">
    <property type="entry name" value="LRR_5"/>
</dbReference>
<dbReference type="GO" id="GO:0007189">
    <property type="term" value="P:adenylate cyclase-activating G protein-coupled receptor signaling pathway"/>
    <property type="evidence" value="ECO:0007669"/>
    <property type="project" value="TreeGrafter"/>
</dbReference>
<evidence type="ECO:0000256" key="11">
    <source>
        <dbReference type="SAM" id="MobiDB-lite"/>
    </source>
</evidence>
<evidence type="ECO:0000256" key="2">
    <source>
        <dbReference type="ARBA" id="ARBA00022475"/>
    </source>
</evidence>
<dbReference type="GO" id="GO:0016500">
    <property type="term" value="F:protein-hormone receptor activity"/>
    <property type="evidence" value="ECO:0007669"/>
    <property type="project" value="InterPro"/>
</dbReference>
<dbReference type="InterPro" id="IPR032675">
    <property type="entry name" value="LRR_dom_sf"/>
</dbReference>
<dbReference type="PANTHER" id="PTHR24372:SF74">
    <property type="entry name" value="LP13728P"/>
    <property type="match status" value="1"/>
</dbReference>
<keyword evidence="9" id="KW-0675">Receptor</keyword>
<keyword evidence="3" id="KW-0433">Leucine-rich repeat</keyword>
<dbReference type="Gene3D" id="1.20.1070.10">
    <property type="entry name" value="Rhodopsin 7-helix transmembrane proteins"/>
    <property type="match status" value="1"/>
</dbReference>
<dbReference type="InterPro" id="IPR002131">
    <property type="entry name" value="Gphrmn_rcpt_fam"/>
</dbReference>
<evidence type="ECO:0000256" key="9">
    <source>
        <dbReference type="ARBA" id="ARBA00023170"/>
    </source>
</evidence>
<keyword evidence="4 12" id="KW-0812">Transmembrane</keyword>
<proteinExistence type="predicted"/>
<dbReference type="Gene3D" id="3.80.10.10">
    <property type="entry name" value="Ribonuclease Inhibitor"/>
    <property type="match status" value="1"/>
</dbReference>
<keyword evidence="2" id="KW-1003">Cell membrane</keyword>
<dbReference type="AlphaFoldDB" id="A0AAN5IBH0"/>
<evidence type="ECO:0000256" key="8">
    <source>
        <dbReference type="ARBA" id="ARBA00023136"/>
    </source>
</evidence>
<evidence type="ECO:0000256" key="4">
    <source>
        <dbReference type="ARBA" id="ARBA00022692"/>
    </source>
</evidence>
<feature type="transmembrane region" description="Helical" evidence="12">
    <location>
        <begin position="527"/>
        <end position="550"/>
    </location>
</feature>
<evidence type="ECO:0000256" key="5">
    <source>
        <dbReference type="ARBA" id="ARBA00022737"/>
    </source>
</evidence>
<feature type="transmembrane region" description="Helical" evidence="12">
    <location>
        <begin position="445"/>
        <end position="468"/>
    </location>
</feature>
<dbReference type="SUPFAM" id="SSF81321">
    <property type="entry name" value="Family A G protein-coupled receptor-like"/>
    <property type="match status" value="1"/>
</dbReference>
<keyword evidence="16" id="KW-1185">Reference proteome</keyword>
<evidence type="ECO:0000313" key="16">
    <source>
        <dbReference type="Proteomes" id="UP001328107"/>
    </source>
</evidence>
<keyword evidence="6 12" id="KW-1133">Transmembrane helix</keyword>
<dbReference type="PANTHER" id="PTHR24372">
    <property type="entry name" value="GLYCOPROTEIN HORMONE RECEPTOR"/>
    <property type="match status" value="1"/>
</dbReference>
<keyword evidence="10" id="KW-0807">Transducer</keyword>
<evidence type="ECO:0000256" key="1">
    <source>
        <dbReference type="ARBA" id="ARBA00004651"/>
    </source>
</evidence>
<dbReference type="GO" id="GO:0005886">
    <property type="term" value="C:plasma membrane"/>
    <property type="evidence" value="ECO:0007669"/>
    <property type="project" value="UniProtKB-SubCell"/>
</dbReference>
<feature type="compositionally biased region" description="Polar residues" evidence="11">
    <location>
        <begin position="764"/>
        <end position="785"/>
    </location>
</feature>
<gene>
    <name evidence="15" type="ORF">PMAYCL1PPCAC_28769</name>
</gene>
<dbReference type="SUPFAM" id="SSF52058">
    <property type="entry name" value="L domain-like"/>
    <property type="match status" value="1"/>
</dbReference>
<evidence type="ECO:0000256" key="7">
    <source>
        <dbReference type="ARBA" id="ARBA00023040"/>
    </source>
</evidence>
<dbReference type="PRINTS" id="PR00373">
    <property type="entry name" value="GLYCHORMONER"/>
</dbReference>